<keyword evidence="7" id="KW-0479">Metal-binding</keyword>
<evidence type="ECO:0000256" key="2">
    <source>
        <dbReference type="ARBA" id="ARBA00004651"/>
    </source>
</evidence>
<keyword evidence="16" id="KW-1185">Reference proteome</keyword>
<sequence length="204" mass="22832">MSTPPPTPCSPWLDTPARYGRISRILHWLTASLVIAQFIVIISWGLLGKTALTMQLAQIAPHGAVGLMLLVVIVIRSLWRFHQRHQRPASEKRFTGQAARAVHHLFYGLLILIPGLALLRHYGRNRAFEFYSIELIPSSGREISWLMTPADLLHGVMAWLLLALVIGHIAMVGVHQWLWKDKTLDKMTGALTPKASGTQRTPSI</sequence>
<feature type="domain" description="Cytochrome b561 bacterial/Ni-hydrogenase" evidence="14">
    <location>
        <begin position="18"/>
        <end position="189"/>
    </location>
</feature>
<keyword evidence="10" id="KW-0408">Iron</keyword>
<dbReference type="InterPro" id="IPR052168">
    <property type="entry name" value="Cytochrome_b561_oxidase"/>
</dbReference>
<dbReference type="GO" id="GO:0005886">
    <property type="term" value="C:plasma membrane"/>
    <property type="evidence" value="ECO:0007669"/>
    <property type="project" value="UniProtKB-SubCell"/>
</dbReference>
<evidence type="ECO:0000256" key="1">
    <source>
        <dbReference type="ARBA" id="ARBA00001970"/>
    </source>
</evidence>
<proteinExistence type="inferred from homology"/>
<evidence type="ECO:0000256" key="12">
    <source>
        <dbReference type="ARBA" id="ARBA00037975"/>
    </source>
</evidence>
<dbReference type="GO" id="GO:0020037">
    <property type="term" value="F:heme binding"/>
    <property type="evidence" value="ECO:0007669"/>
    <property type="project" value="TreeGrafter"/>
</dbReference>
<evidence type="ECO:0000256" key="5">
    <source>
        <dbReference type="ARBA" id="ARBA00022617"/>
    </source>
</evidence>
<dbReference type="RefSeq" id="WP_068997470.1">
    <property type="nucleotide sequence ID" value="NZ_MDTQ01000001.1"/>
</dbReference>
<comment type="subcellular location">
    <subcellularLocation>
        <location evidence="2">Cell membrane</location>
        <topology evidence="2">Multi-pass membrane protein</topology>
    </subcellularLocation>
</comment>
<keyword evidence="4" id="KW-1003">Cell membrane</keyword>
<comment type="caution">
    <text evidence="15">The sequence shown here is derived from an EMBL/GenBank/DDBJ whole genome shotgun (WGS) entry which is preliminary data.</text>
</comment>
<name>A0A1E2V8T9_9GAMM</name>
<keyword evidence="11 13" id="KW-0472">Membrane</keyword>
<dbReference type="STRING" id="197479.BFW38_05455"/>
<comment type="similarity">
    <text evidence="12">Belongs to the cytochrome b561 family.</text>
</comment>
<evidence type="ECO:0000256" key="3">
    <source>
        <dbReference type="ARBA" id="ARBA00022448"/>
    </source>
</evidence>
<accession>A0A1E2V8T9</accession>
<evidence type="ECO:0000256" key="6">
    <source>
        <dbReference type="ARBA" id="ARBA00022692"/>
    </source>
</evidence>
<dbReference type="InterPro" id="IPR016174">
    <property type="entry name" value="Di-haem_cyt_TM"/>
</dbReference>
<reference evidence="15 16" key="1">
    <citation type="submission" date="2016-08" db="EMBL/GenBank/DDBJ databases">
        <authorList>
            <person name="Seilhamer J.J."/>
        </authorList>
    </citation>
    <scope>NUCLEOTIDE SEQUENCE [LARGE SCALE GENOMIC DNA]</scope>
    <source>
        <strain evidence="15 16">PH27A</strain>
    </source>
</reference>
<evidence type="ECO:0000256" key="13">
    <source>
        <dbReference type="SAM" id="Phobius"/>
    </source>
</evidence>
<dbReference type="SUPFAM" id="SSF81342">
    <property type="entry name" value="Transmembrane di-heme cytochromes"/>
    <property type="match status" value="1"/>
</dbReference>
<dbReference type="GO" id="GO:0009055">
    <property type="term" value="F:electron transfer activity"/>
    <property type="evidence" value="ECO:0007669"/>
    <property type="project" value="InterPro"/>
</dbReference>
<dbReference type="GO" id="GO:0046872">
    <property type="term" value="F:metal ion binding"/>
    <property type="evidence" value="ECO:0007669"/>
    <property type="project" value="UniProtKB-KW"/>
</dbReference>
<evidence type="ECO:0000256" key="10">
    <source>
        <dbReference type="ARBA" id="ARBA00023004"/>
    </source>
</evidence>
<gene>
    <name evidence="15" type="ORF">BFW38_05455</name>
</gene>
<evidence type="ECO:0000313" key="15">
    <source>
        <dbReference type="EMBL" id="ODC03075.1"/>
    </source>
</evidence>
<dbReference type="Gene3D" id="1.20.950.20">
    <property type="entry name" value="Transmembrane di-heme cytochromes, Chain C"/>
    <property type="match status" value="1"/>
</dbReference>
<dbReference type="InterPro" id="IPR011577">
    <property type="entry name" value="Cyt_b561_bac/Ni-Hgenase"/>
</dbReference>
<evidence type="ECO:0000256" key="8">
    <source>
        <dbReference type="ARBA" id="ARBA00022982"/>
    </source>
</evidence>
<dbReference type="AlphaFoldDB" id="A0A1E2V8T9"/>
<evidence type="ECO:0000256" key="9">
    <source>
        <dbReference type="ARBA" id="ARBA00022989"/>
    </source>
</evidence>
<evidence type="ECO:0000256" key="4">
    <source>
        <dbReference type="ARBA" id="ARBA00022475"/>
    </source>
</evidence>
<feature type="transmembrane region" description="Helical" evidence="13">
    <location>
        <begin position="100"/>
        <end position="119"/>
    </location>
</feature>
<evidence type="ECO:0000259" key="14">
    <source>
        <dbReference type="Pfam" id="PF01292"/>
    </source>
</evidence>
<keyword evidence="6 13" id="KW-0812">Transmembrane</keyword>
<dbReference type="Proteomes" id="UP000094291">
    <property type="component" value="Unassembled WGS sequence"/>
</dbReference>
<protein>
    <recommendedName>
        <fullName evidence="14">Cytochrome b561 bacterial/Ni-hydrogenase domain-containing protein</fullName>
    </recommendedName>
</protein>
<feature type="transmembrane region" description="Helical" evidence="13">
    <location>
        <begin position="59"/>
        <end position="79"/>
    </location>
</feature>
<dbReference type="Pfam" id="PF01292">
    <property type="entry name" value="Ni_hydr_CYTB"/>
    <property type="match status" value="1"/>
</dbReference>
<dbReference type="PANTHER" id="PTHR30529">
    <property type="entry name" value="CYTOCHROME B561"/>
    <property type="match status" value="1"/>
</dbReference>
<keyword evidence="5" id="KW-0349">Heme</keyword>
<keyword evidence="3" id="KW-0813">Transport</keyword>
<evidence type="ECO:0000256" key="7">
    <source>
        <dbReference type="ARBA" id="ARBA00022723"/>
    </source>
</evidence>
<organism evidence="15 16">
    <name type="scientific">Terasakiispira papahanaumokuakeensis</name>
    <dbReference type="NCBI Taxonomy" id="197479"/>
    <lineage>
        <taxon>Bacteria</taxon>
        <taxon>Pseudomonadati</taxon>
        <taxon>Pseudomonadota</taxon>
        <taxon>Gammaproteobacteria</taxon>
        <taxon>Oceanospirillales</taxon>
        <taxon>Terasakiispira</taxon>
    </lineage>
</organism>
<keyword evidence="8" id="KW-0249">Electron transport</keyword>
<evidence type="ECO:0000256" key="11">
    <source>
        <dbReference type="ARBA" id="ARBA00023136"/>
    </source>
</evidence>
<dbReference type="PANTHER" id="PTHR30529:SF1">
    <property type="entry name" value="CYTOCHROME B561 HOMOLOG 2"/>
    <property type="match status" value="1"/>
</dbReference>
<evidence type="ECO:0000313" key="16">
    <source>
        <dbReference type="Proteomes" id="UP000094291"/>
    </source>
</evidence>
<dbReference type="EMBL" id="MDTQ01000001">
    <property type="protein sequence ID" value="ODC03075.1"/>
    <property type="molecule type" value="Genomic_DNA"/>
</dbReference>
<feature type="transmembrane region" description="Helical" evidence="13">
    <location>
        <begin position="156"/>
        <end position="178"/>
    </location>
</feature>
<keyword evidence="9 13" id="KW-1133">Transmembrane helix</keyword>
<dbReference type="OrthoDB" id="9793784at2"/>
<dbReference type="GO" id="GO:0022904">
    <property type="term" value="P:respiratory electron transport chain"/>
    <property type="evidence" value="ECO:0007669"/>
    <property type="project" value="InterPro"/>
</dbReference>
<comment type="cofactor">
    <cofactor evidence="1">
        <name>heme b</name>
        <dbReference type="ChEBI" id="CHEBI:60344"/>
    </cofactor>
</comment>
<feature type="transmembrane region" description="Helical" evidence="13">
    <location>
        <begin position="25"/>
        <end position="47"/>
    </location>
</feature>